<dbReference type="GO" id="GO:0006355">
    <property type="term" value="P:regulation of DNA-templated transcription"/>
    <property type="evidence" value="ECO:0007669"/>
    <property type="project" value="TreeGrafter"/>
</dbReference>
<sequence length="397" mass="45214">MNVDVLNCELIWIDGSCYRKLTPISRFSPSQNVETADRRHEAVNDVGADGATCYDDEPTCLASKTKTLSLSNDDSSDGGPKGYFRRTHYVPHRFLPRLCGRKHAFRIQMERDTNTKIMIPQPDSTVDVIITGQTEEDVESAQLRISAIVRSMRQREHFTHFVCFPLNNPKLANTLEEFKEIVEKSCTARGLDKSLFVSKQKLHLTIGMLVLLDAKECSMAQGVLEDCKGLVKKILEDEPLMVRVHGLEIMNDDESEVDVLYAKVSSWSNEGSSRSPEKCRLQLLADAVAQRFLDSGFMLRQQERGHGPEHVKLHMTIMNTRLREQRFAIENTSLPPTRKPRNSFDARTIMKRNRDFSFGRVHIPSITVVDPHNCEKDGFYKKIAELALPKPLQLQQQ</sequence>
<dbReference type="Pfam" id="PF10469">
    <property type="entry name" value="AKAP7_NLS"/>
    <property type="match status" value="1"/>
</dbReference>
<dbReference type="GO" id="GO:0006307">
    <property type="term" value="P:DNA alkylation repair"/>
    <property type="evidence" value="ECO:0007669"/>
    <property type="project" value="InterPro"/>
</dbReference>
<dbReference type="PANTHER" id="PTHR13360:SF1">
    <property type="entry name" value="ACTIVATING SIGNAL COINTEGRATOR 1 COMPLEX SUBUNIT 1"/>
    <property type="match status" value="1"/>
</dbReference>
<accession>A0A6M2CRH1</accession>
<feature type="domain" description="A-kinase anchor protein 7-like phosphoesterase" evidence="2">
    <location>
        <begin position="158"/>
        <end position="388"/>
    </location>
</feature>
<dbReference type="InterPro" id="IPR019510">
    <property type="entry name" value="AKAP7-like_phosphoesterase"/>
</dbReference>
<dbReference type="GO" id="GO:0005634">
    <property type="term" value="C:nucleus"/>
    <property type="evidence" value="ECO:0007669"/>
    <property type="project" value="TreeGrafter"/>
</dbReference>
<dbReference type="PIRSF" id="PIRSF027019">
    <property type="entry name" value="Euk_LigT"/>
    <property type="match status" value="1"/>
</dbReference>
<dbReference type="Pfam" id="PF00013">
    <property type="entry name" value="KH_1"/>
    <property type="match status" value="1"/>
</dbReference>
<dbReference type="SUPFAM" id="SSF54791">
    <property type="entry name" value="Eukaryotic type KH-domain (KH-domain type I)"/>
    <property type="match status" value="1"/>
</dbReference>
<dbReference type="OrthoDB" id="277832at2759"/>
<proteinExistence type="predicted"/>
<dbReference type="EMBL" id="GHWJ01003324">
    <property type="protein sequence ID" value="NOV36061.1"/>
    <property type="molecule type" value="Transcribed_RNA"/>
</dbReference>
<dbReference type="VEuPathDB" id="VectorBase:LOC119164908"/>
<feature type="domain" description="K Homology" evidence="1">
    <location>
        <begin position="90"/>
        <end position="146"/>
    </location>
</feature>
<name>A0A6M2CRH1_RHIMP</name>
<dbReference type="AlphaFoldDB" id="A0A6M2CRH1"/>
<dbReference type="Gene3D" id="3.30.1370.10">
    <property type="entry name" value="K Homology domain, type 1"/>
    <property type="match status" value="1"/>
</dbReference>
<organism evidence="3">
    <name type="scientific">Rhipicephalus microplus</name>
    <name type="common">Cattle tick</name>
    <name type="synonym">Boophilus microplus</name>
    <dbReference type="NCBI Taxonomy" id="6941"/>
    <lineage>
        <taxon>Eukaryota</taxon>
        <taxon>Metazoa</taxon>
        <taxon>Ecdysozoa</taxon>
        <taxon>Arthropoda</taxon>
        <taxon>Chelicerata</taxon>
        <taxon>Arachnida</taxon>
        <taxon>Acari</taxon>
        <taxon>Parasitiformes</taxon>
        <taxon>Ixodida</taxon>
        <taxon>Ixodoidea</taxon>
        <taxon>Ixodidae</taxon>
        <taxon>Rhipicephalinae</taxon>
        <taxon>Rhipicephalus</taxon>
        <taxon>Boophilus</taxon>
    </lineage>
</organism>
<dbReference type="InterPro" id="IPR004088">
    <property type="entry name" value="KH_dom_type_1"/>
</dbReference>
<evidence type="ECO:0000313" key="3">
    <source>
        <dbReference type="EMBL" id="NOV36061.1"/>
    </source>
</evidence>
<dbReference type="InterPro" id="IPR036612">
    <property type="entry name" value="KH_dom_type_1_sf"/>
</dbReference>
<dbReference type="InterPro" id="IPR009210">
    <property type="entry name" value="ASCC1"/>
</dbReference>
<dbReference type="Gene3D" id="3.90.1140.10">
    <property type="entry name" value="Cyclic phosphodiesterase"/>
    <property type="match status" value="1"/>
</dbReference>
<dbReference type="GO" id="GO:0003723">
    <property type="term" value="F:RNA binding"/>
    <property type="evidence" value="ECO:0007669"/>
    <property type="project" value="InterPro"/>
</dbReference>
<reference evidence="3" key="1">
    <citation type="submission" date="2019-09" db="EMBL/GenBank/DDBJ databases">
        <title>Organ-specific transcriptomic study of the physiology of the cattle tick, Rhipicephalus microplus.</title>
        <authorList>
            <person name="Tirloni L."/>
            <person name="Braz G."/>
            <person name="Gandara A.C.P."/>
            <person name="Sabadin G.A."/>
            <person name="da Silva R.M."/>
            <person name="Guizzo M.G."/>
            <person name="Machado J.A."/>
            <person name="Costa E.P."/>
            <person name="Gomes H.F."/>
            <person name="Moraes J."/>
            <person name="Mota M.B.S."/>
            <person name="Mesquita R.D."/>
            <person name="Alvarenga P.H."/>
            <person name="Alves F."/>
            <person name="Seixas A."/>
            <person name="da Fonseca R.N."/>
            <person name="Fogaca A."/>
            <person name="Logullo C."/>
            <person name="Tanaka A."/>
            <person name="Daffre S."/>
            <person name="Termignoni C."/>
            <person name="Vaz I.S.Jr."/>
            <person name="Oliveira P.L."/>
            <person name="Ribeiro J.M."/>
        </authorList>
    </citation>
    <scope>NUCLEOTIDE SEQUENCE</scope>
    <source>
        <strain evidence="3">Porto Alegre</strain>
    </source>
</reference>
<evidence type="ECO:0000259" key="2">
    <source>
        <dbReference type="Pfam" id="PF10469"/>
    </source>
</evidence>
<protein>
    <submittedName>
        <fullName evidence="3">Putative activating signal cointegrator 1 complex subunit ovary overexpressed</fullName>
    </submittedName>
</protein>
<dbReference type="PANTHER" id="PTHR13360">
    <property type="entry name" value="ACTIVATING SIGNAL COINTEGRATOR 1 COMPLEX SUBUNIT 1"/>
    <property type="match status" value="1"/>
</dbReference>
<evidence type="ECO:0000259" key="1">
    <source>
        <dbReference type="Pfam" id="PF00013"/>
    </source>
</evidence>